<organism evidence="1 2">
    <name type="scientific">Branchiibius hedensis</name>
    <dbReference type="NCBI Taxonomy" id="672460"/>
    <lineage>
        <taxon>Bacteria</taxon>
        <taxon>Bacillati</taxon>
        <taxon>Actinomycetota</taxon>
        <taxon>Actinomycetes</taxon>
        <taxon>Micrococcales</taxon>
        <taxon>Dermacoccaceae</taxon>
        <taxon>Branchiibius</taxon>
    </lineage>
</organism>
<dbReference type="AlphaFoldDB" id="A0A2Y9BTY1"/>
<accession>A0A2Y9BTY1</accession>
<dbReference type="RefSeq" id="WP_109685667.1">
    <property type="nucleotide sequence ID" value="NZ_QGDN01000001.1"/>
</dbReference>
<keyword evidence="2" id="KW-1185">Reference proteome</keyword>
<dbReference type="OrthoDB" id="3827359at2"/>
<name>A0A2Y9BTY1_9MICO</name>
<protein>
    <submittedName>
        <fullName evidence="1">Uncharacterized protein</fullName>
    </submittedName>
</protein>
<dbReference type="EMBL" id="UESZ01000001">
    <property type="protein sequence ID" value="SSA34812.1"/>
    <property type="molecule type" value="Genomic_DNA"/>
</dbReference>
<sequence length="180" mass="19690">MRWEDLFDDLEAQWLREQRAEQDALLPQLVRAERAAVAWTDRVATSIGRSMTVATAAQRVTGVLLDLGADWLLMEEQRRSALIPAAAVLGISGLDYRNRSEVSRGRRIGIGTALRGIARDRSAVTVHDTAGGLTTGSIDWVGADHFDIAEHPADAVRRPDAITGRRMIPVAAVSVIRRAD</sequence>
<evidence type="ECO:0000313" key="2">
    <source>
        <dbReference type="Proteomes" id="UP000250028"/>
    </source>
</evidence>
<evidence type="ECO:0000313" key="1">
    <source>
        <dbReference type="EMBL" id="SSA34812.1"/>
    </source>
</evidence>
<gene>
    <name evidence="1" type="ORF">SAMN04489750_2142</name>
</gene>
<dbReference type="Proteomes" id="UP000250028">
    <property type="component" value="Unassembled WGS sequence"/>
</dbReference>
<proteinExistence type="predicted"/>
<reference evidence="2" key="1">
    <citation type="submission" date="2016-10" db="EMBL/GenBank/DDBJ databases">
        <authorList>
            <person name="Varghese N."/>
            <person name="Submissions S."/>
        </authorList>
    </citation>
    <scope>NUCLEOTIDE SEQUENCE [LARGE SCALE GENOMIC DNA]</scope>
    <source>
        <strain evidence="2">DSM 22951</strain>
    </source>
</reference>